<organism evidence="5 6">
    <name type="scientific">Pseudoalteromonas luteoviolacea S4060-1</name>
    <dbReference type="NCBI Taxonomy" id="1365257"/>
    <lineage>
        <taxon>Bacteria</taxon>
        <taxon>Pseudomonadati</taxon>
        <taxon>Pseudomonadota</taxon>
        <taxon>Gammaproteobacteria</taxon>
        <taxon>Alteromonadales</taxon>
        <taxon>Pseudoalteromonadaceae</taxon>
        <taxon>Pseudoalteromonas</taxon>
    </lineage>
</organism>
<accession>A0A161Z7G3</accession>
<dbReference type="InterPro" id="IPR002818">
    <property type="entry name" value="DJ-1/PfpI"/>
</dbReference>
<feature type="domain" description="HTH araC/xylS-type" evidence="4">
    <location>
        <begin position="211"/>
        <end position="309"/>
    </location>
</feature>
<protein>
    <recommendedName>
        <fullName evidence="4">HTH araC/xylS-type domain-containing protein</fullName>
    </recommendedName>
</protein>
<dbReference type="InterPro" id="IPR029062">
    <property type="entry name" value="Class_I_gatase-like"/>
</dbReference>
<keyword evidence="2" id="KW-0238">DNA-binding</keyword>
<comment type="caution">
    <text evidence="5">The sequence shown here is derived from an EMBL/GenBank/DDBJ whole genome shotgun (WGS) entry which is preliminary data.</text>
</comment>
<dbReference type="Pfam" id="PF01965">
    <property type="entry name" value="DJ-1_PfpI"/>
    <property type="match status" value="1"/>
</dbReference>
<dbReference type="EMBL" id="AUXX01000027">
    <property type="protein sequence ID" value="KZN64406.1"/>
    <property type="molecule type" value="Genomic_DNA"/>
</dbReference>
<name>A0A161Z7G3_9GAMM</name>
<evidence type="ECO:0000259" key="4">
    <source>
        <dbReference type="PROSITE" id="PS01124"/>
    </source>
</evidence>
<evidence type="ECO:0000256" key="1">
    <source>
        <dbReference type="ARBA" id="ARBA00023015"/>
    </source>
</evidence>
<dbReference type="PANTHER" id="PTHR43130">
    <property type="entry name" value="ARAC-FAMILY TRANSCRIPTIONAL REGULATOR"/>
    <property type="match status" value="1"/>
</dbReference>
<dbReference type="SUPFAM" id="SSF46689">
    <property type="entry name" value="Homeodomain-like"/>
    <property type="match status" value="2"/>
</dbReference>
<keyword evidence="3" id="KW-0804">Transcription</keyword>
<evidence type="ECO:0000313" key="5">
    <source>
        <dbReference type="EMBL" id="KZN64406.1"/>
    </source>
</evidence>
<dbReference type="Proteomes" id="UP000076661">
    <property type="component" value="Unassembled WGS sequence"/>
</dbReference>
<dbReference type="PROSITE" id="PS01124">
    <property type="entry name" value="HTH_ARAC_FAMILY_2"/>
    <property type="match status" value="1"/>
</dbReference>
<dbReference type="InterPro" id="IPR009057">
    <property type="entry name" value="Homeodomain-like_sf"/>
</dbReference>
<dbReference type="Gene3D" id="1.10.10.60">
    <property type="entry name" value="Homeodomain-like"/>
    <property type="match status" value="1"/>
</dbReference>
<evidence type="ECO:0000313" key="6">
    <source>
        <dbReference type="Proteomes" id="UP000076661"/>
    </source>
</evidence>
<proteinExistence type="predicted"/>
<dbReference type="InterPro" id="IPR018062">
    <property type="entry name" value="HTH_AraC-typ_CS"/>
</dbReference>
<dbReference type="SUPFAM" id="SSF52317">
    <property type="entry name" value="Class I glutamine amidotransferase-like"/>
    <property type="match status" value="1"/>
</dbReference>
<dbReference type="PATRIC" id="fig|1365257.3.peg.3250"/>
<evidence type="ECO:0000256" key="2">
    <source>
        <dbReference type="ARBA" id="ARBA00023125"/>
    </source>
</evidence>
<dbReference type="PROSITE" id="PS00041">
    <property type="entry name" value="HTH_ARAC_FAMILY_1"/>
    <property type="match status" value="1"/>
</dbReference>
<keyword evidence="1" id="KW-0805">Transcription regulation</keyword>
<reference evidence="5 6" key="1">
    <citation type="submission" date="2013-07" db="EMBL/GenBank/DDBJ databases">
        <title>Comparative Genomic and Metabolomic Analysis of Twelve Strains of Pseudoalteromonas luteoviolacea.</title>
        <authorList>
            <person name="Vynne N.G."/>
            <person name="Mansson M."/>
            <person name="Gram L."/>
        </authorList>
    </citation>
    <scope>NUCLEOTIDE SEQUENCE [LARGE SCALE GENOMIC DNA]</scope>
    <source>
        <strain evidence="5 6">S4060-1</strain>
    </source>
</reference>
<gene>
    <name evidence="5" type="ORF">N478_22180</name>
</gene>
<dbReference type="InterPro" id="IPR018060">
    <property type="entry name" value="HTH_AraC"/>
</dbReference>
<dbReference type="AlphaFoldDB" id="A0A161Z7G3"/>
<sequence length="313" mass="34522">MKHVAIVAFEGMSMFHLSVPLAIFSDATLDKNSFSVKVCAEHKGPISVSGGVDLFISHTFEAAAQADIIIVPSWPPEQEIASTFHHLLLDAYKQKKLIVGLCLGAYALAYSGLLDGKKATTHWKFGSDFKKRFPSVDLDTNPLFVINENIITSAGSAAAIDCCLHIVKSIYGVKFANQIARMMVSPPSRTGGQNQFIESPVVHKPSDTRLAKLVDIFQQDLSDSITVKQAASLCSMSVRTFTRHFKANYGTSFVSWQIMMRLNASLELLETSQTSISTISETLGFSSEQIFRKHFKAQFDCSPQAWRALFNSK</sequence>
<dbReference type="Gene3D" id="3.40.50.880">
    <property type="match status" value="1"/>
</dbReference>
<dbReference type="RefSeq" id="WP_063381776.1">
    <property type="nucleotide sequence ID" value="NZ_AUXX01000027.1"/>
</dbReference>
<evidence type="ECO:0000256" key="3">
    <source>
        <dbReference type="ARBA" id="ARBA00023163"/>
    </source>
</evidence>
<dbReference type="InterPro" id="IPR052158">
    <property type="entry name" value="INH-QAR"/>
</dbReference>
<dbReference type="SMART" id="SM00342">
    <property type="entry name" value="HTH_ARAC"/>
    <property type="match status" value="1"/>
</dbReference>
<dbReference type="PANTHER" id="PTHR43130:SF3">
    <property type="entry name" value="HTH-TYPE TRANSCRIPTIONAL REGULATOR RV1931C"/>
    <property type="match status" value="1"/>
</dbReference>
<dbReference type="GO" id="GO:0003700">
    <property type="term" value="F:DNA-binding transcription factor activity"/>
    <property type="evidence" value="ECO:0007669"/>
    <property type="project" value="InterPro"/>
</dbReference>
<dbReference type="GO" id="GO:0043565">
    <property type="term" value="F:sequence-specific DNA binding"/>
    <property type="evidence" value="ECO:0007669"/>
    <property type="project" value="InterPro"/>
</dbReference>
<dbReference type="CDD" id="cd03137">
    <property type="entry name" value="GATase1_AraC_1"/>
    <property type="match status" value="1"/>
</dbReference>
<dbReference type="Pfam" id="PF12833">
    <property type="entry name" value="HTH_18"/>
    <property type="match status" value="1"/>
</dbReference>